<dbReference type="GO" id="GO:0004777">
    <property type="term" value="F:succinate-semialdehyde dehydrogenase (NAD+) activity"/>
    <property type="evidence" value="ECO:0007669"/>
    <property type="project" value="TreeGrafter"/>
</dbReference>
<gene>
    <name evidence="6" type="primary">gabD_2</name>
    <name evidence="6" type="ORF">NCTC9185_06330</name>
</gene>
<comment type="similarity">
    <text evidence="1 4">Belongs to the aldehyde dehydrogenase family.</text>
</comment>
<evidence type="ECO:0000259" key="5">
    <source>
        <dbReference type="Pfam" id="PF00171"/>
    </source>
</evidence>
<dbReference type="GO" id="GO:0005829">
    <property type="term" value="C:cytosol"/>
    <property type="evidence" value="ECO:0007669"/>
    <property type="project" value="TreeGrafter"/>
</dbReference>
<dbReference type="EC" id="1.2.1.79" evidence="6"/>
<dbReference type="SUPFAM" id="SSF53720">
    <property type="entry name" value="ALDH-like"/>
    <property type="match status" value="1"/>
</dbReference>
<dbReference type="Gene3D" id="3.40.309.10">
    <property type="entry name" value="Aldehyde Dehydrogenase, Chain A, domain 2"/>
    <property type="match status" value="1"/>
</dbReference>
<dbReference type="InterPro" id="IPR016162">
    <property type="entry name" value="Ald_DH_N"/>
</dbReference>
<dbReference type="PANTHER" id="PTHR43353:SF5">
    <property type="entry name" value="SUCCINATE-SEMIALDEHYDE DEHYDROGENASE, MITOCHONDRIAL"/>
    <property type="match status" value="1"/>
</dbReference>
<evidence type="ECO:0000313" key="6">
    <source>
        <dbReference type="EMBL" id="VTN14269.1"/>
    </source>
</evidence>
<dbReference type="GO" id="GO:0036243">
    <property type="term" value="F:succinate-semialdehyde dehydrogenase (NADP+) activity"/>
    <property type="evidence" value="ECO:0007669"/>
    <property type="project" value="UniProtKB-EC"/>
</dbReference>
<dbReference type="InterPro" id="IPR050740">
    <property type="entry name" value="Aldehyde_DH_Superfamily"/>
</dbReference>
<name>A0A4U9D6M9_RAOTE</name>
<evidence type="ECO:0000313" key="7">
    <source>
        <dbReference type="Proteomes" id="UP000339249"/>
    </source>
</evidence>
<dbReference type="PROSITE" id="PS00687">
    <property type="entry name" value="ALDEHYDE_DEHYDR_GLU"/>
    <property type="match status" value="1"/>
</dbReference>
<proteinExistence type="inferred from homology"/>
<evidence type="ECO:0000256" key="4">
    <source>
        <dbReference type="RuleBase" id="RU003345"/>
    </source>
</evidence>
<dbReference type="Pfam" id="PF00171">
    <property type="entry name" value="Aldedh"/>
    <property type="match status" value="1"/>
</dbReference>
<evidence type="ECO:0000256" key="2">
    <source>
        <dbReference type="ARBA" id="ARBA00023002"/>
    </source>
</evidence>
<accession>A0A4U9D6M9</accession>
<dbReference type="InterPro" id="IPR016161">
    <property type="entry name" value="Ald_DH/histidinol_DH"/>
</dbReference>
<dbReference type="InterPro" id="IPR029510">
    <property type="entry name" value="Ald_DH_CS_GLU"/>
</dbReference>
<dbReference type="PANTHER" id="PTHR43353">
    <property type="entry name" value="SUCCINATE-SEMIALDEHYDE DEHYDROGENASE, MITOCHONDRIAL"/>
    <property type="match status" value="1"/>
</dbReference>
<dbReference type="GO" id="GO:0009450">
    <property type="term" value="P:gamma-aminobutyric acid catabolic process"/>
    <property type="evidence" value="ECO:0007669"/>
    <property type="project" value="TreeGrafter"/>
</dbReference>
<keyword evidence="2 4" id="KW-0560">Oxidoreductase</keyword>
<sequence>MVTGSAGAVGNALTSNPLVRKLSFTGSTEIGRQLMAQCAQDIKKVSLELGGNAPFIVFDDADLDKAVEGALASKFRNAGQTCVCANRLYVQEAFTTACRKAAAGGGKAAARRWPAKRRHHRAAD</sequence>
<dbReference type="Gene3D" id="3.40.605.10">
    <property type="entry name" value="Aldehyde Dehydrogenase, Chain A, domain 1"/>
    <property type="match status" value="1"/>
</dbReference>
<evidence type="ECO:0000256" key="1">
    <source>
        <dbReference type="ARBA" id="ARBA00009986"/>
    </source>
</evidence>
<dbReference type="InterPro" id="IPR016163">
    <property type="entry name" value="Ald_DH_C"/>
</dbReference>
<evidence type="ECO:0000256" key="3">
    <source>
        <dbReference type="PROSITE-ProRule" id="PRU10007"/>
    </source>
</evidence>
<feature type="domain" description="Aldehyde dehydrogenase" evidence="5">
    <location>
        <begin position="1"/>
        <end position="100"/>
    </location>
</feature>
<feature type="active site" evidence="3">
    <location>
        <position position="48"/>
    </location>
</feature>
<dbReference type="AlphaFoldDB" id="A0A4U9D6M9"/>
<protein>
    <submittedName>
        <fullName evidence="6">Succinate-semialdehyde dehydrogenase [NADP(+)] GabD</fullName>
        <ecNumber evidence="6">1.2.1.79</ecNumber>
    </submittedName>
</protein>
<organism evidence="6 7">
    <name type="scientific">Raoultella terrigena</name>
    <name type="common">Klebsiella terrigena</name>
    <dbReference type="NCBI Taxonomy" id="577"/>
    <lineage>
        <taxon>Bacteria</taxon>
        <taxon>Pseudomonadati</taxon>
        <taxon>Pseudomonadota</taxon>
        <taxon>Gammaproteobacteria</taxon>
        <taxon>Enterobacterales</taxon>
        <taxon>Enterobacteriaceae</taxon>
        <taxon>Klebsiella/Raoultella group</taxon>
        <taxon>Raoultella</taxon>
    </lineage>
</organism>
<dbReference type="Proteomes" id="UP000339249">
    <property type="component" value="Unassembled WGS sequence"/>
</dbReference>
<dbReference type="EMBL" id="CABDVU010000001">
    <property type="protein sequence ID" value="VTN14269.1"/>
    <property type="molecule type" value="Genomic_DNA"/>
</dbReference>
<dbReference type="PROSITE" id="PS00070">
    <property type="entry name" value="ALDEHYDE_DEHYDR_CYS"/>
    <property type="match status" value="1"/>
</dbReference>
<reference evidence="6 7" key="1">
    <citation type="submission" date="2019-04" db="EMBL/GenBank/DDBJ databases">
        <authorList>
            <consortium name="Pathogen Informatics"/>
        </authorList>
    </citation>
    <scope>NUCLEOTIDE SEQUENCE [LARGE SCALE GENOMIC DNA]</scope>
    <source>
        <strain evidence="6 7">NCTC9185</strain>
    </source>
</reference>
<dbReference type="InterPro" id="IPR015590">
    <property type="entry name" value="Aldehyde_DH_dom"/>
</dbReference>
<dbReference type="InterPro" id="IPR016160">
    <property type="entry name" value="Ald_DH_CS_CYS"/>
</dbReference>